<evidence type="ECO:0000256" key="1">
    <source>
        <dbReference type="ARBA" id="ARBA00002190"/>
    </source>
</evidence>
<dbReference type="Proteomes" id="UP000425178">
    <property type="component" value="Chromosome"/>
</dbReference>
<dbReference type="KEGG" id="ccoe:CETAM_10025"/>
<sequence>MTTHRPFHSLSDTDKQALTDQLRHGASVLHAASELGLNYGHALNYAHTLGFGHHPRTDQQALARAVTMVAAGSSLSQAADRCGISLSVLFHAATQAGVHHPRKVPRGDATTTRRVTYLLLRQSALSCKDAAVACNINISTAQDYDKGLVKPKTGPRVRFIPQGPDAVTYNQLMTTLLTAVDVIEPGRAPTPAASPLIDPYREISSRYLSLIDREHIFDLHKVGHGVRTIARMMGRSASTISRELRRNHTAAGPYAPLAAQRKATARRLRPKQAVIAADGQLQAVIQEKLTLRWSPQQIAGWLRLHHPEKKRWHVCHETIYQALYLQARGGLKRQVQECLRQGRATRKPRSGVQERTRRFVDDMVMISNRPAEVADRAVPGHWEGDLITGAYNKTAIGTLVERTSRYVMLVHLPGAHDAEAVLAGLKATIPRLPKHLQGSLTWDQGSEMAGHKRFTVATGCQVYFCDPASPWQRGSNENTNGLLRQYFPKGSDLSVHSAADLEFVAQQLNGRPRKTLGYRTPAEVFRDLIEAT</sequence>
<keyword evidence="5" id="KW-0233">DNA recombination</keyword>
<dbReference type="Pfam" id="PF13936">
    <property type="entry name" value="HTH_38"/>
    <property type="match status" value="1"/>
</dbReference>
<name>A0A6B8VV74_9CORY</name>
<comment type="similarity">
    <text evidence="2">Belongs to the transposase IS30 family.</text>
</comment>
<comment type="function">
    <text evidence="1">Required for the transposition of the insertion element.</text>
</comment>
<dbReference type="InterPro" id="IPR051917">
    <property type="entry name" value="Transposase-Integrase"/>
</dbReference>
<dbReference type="InterPro" id="IPR012337">
    <property type="entry name" value="RNaseH-like_sf"/>
</dbReference>
<dbReference type="GO" id="GO:0003677">
    <property type="term" value="F:DNA binding"/>
    <property type="evidence" value="ECO:0007669"/>
    <property type="project" value="UniProtKB-KW"/>
</dbReference>
<dbReference type="InterPro" id="IPR025246">
    <property type="entry name" value="IS30-like_HTH"/>
</dbReference>
<keyword evidence="3" id="KW-0815">Transposition</keyword>
<evidence type="ECO:0000313" key="7">
    <source>
        <dbReference type="EMBL" id="QGU05254.1"/>
    </source>
</evidence>
<dbReference type="GO" id="GO:0015074">
    <property type="term" value="P:DNA integration"/>
    <property type="evidence" value="ECO:0007669"/>
    <property type="project" value="InterPro"/>
</dbReference>
<evidence type="ECO:0000259" key="6">
    <source>
        <dbReference type="PROSITE" id="PS50994"/>
    </source>
</evidence>
<evidence type="ECO:0000256" key="3">
    <source>
        <dbReference type="ARBA" id="ARBA00022578"/>
    </source>
</evidence>
<protein>
    <submittedName>
        <fullName evidence="7">Integrase core domain protein</fullName>
    </submittedName>
</protein>
<dbReference type="GO" id="GO:0006313">
    <property type="term" value="P:DNA transposition"/>
    <property type="evidence" value="ECO:0007669"/>
    <property type="project" value="InterPro"/>
</dbReference>
<gene>
    <name evidence="7" type="ORF">CETAM_10025</name>
</gene>
<dbReference type="PROSITE" id="PS01043">
    <property type="entry name" value="TRANSPOSASE_IS30"/>
    <property type="match status" value="1"/>
</dbReference>
<dbReference type="NCBIfam" id="NF033563">
    <property type="entry name" value="transpos_IS30"/>
    <property type="match status" value="1"/>
</dbReference>
<keyword evidence="8" id="KW-1185">Reference proteome</keyword>
<accession>A0A6B8VV74</accession>
<dbReference type="PROSITE" id="PS50994">
    <property type="entry name" value="INTEGRASE"/>
    <property type="match status" value="1"/>
</dbReference>
<dbReference type="GO" id="GO:0004803">
    <property type="term" value="F:transposase activity"/>
    <property type="evidence" value="ECO:0007669"/>
    <property type="project" value="InterPro"/>
</dbReference>
<organism evidence="7 8">
    <name type="scientific">Corynebacterium comes</name>
    <dbReference type="NCBI Taxonomy" id="2675218"/>
    <lineage>
        <taxon>Bacteria</taxon>
        <taxon>Bacillati</taxon>
        <taxon>Actinomycetota</taxon>
        <taxon>Actinomycetes</taxon>
        <taxon>Mycobacteriales</taxon>
        <taxon>Corynebacteriaceae</taxon>
        <taxon>Corynebacterium</taxon>
    </lineage>
</organism>
<proteinExistence type="inferred from homology"/>
<keyword evidence="4" id="KW-0238">DNA-binding</keyword>
<evidence type="ECO:0000313" key="8">
    <source>
        <dbReference type="Proteomes" id="UP000425178"/>
    </source>
</evidence>
<dbReference type="EMBL" id="CP046453">
    <property type="protein sequence ID" value="QGU05254.1"/>
    <property type="molecule type" value="Genomic_DNA"/>
</dbReference>
<dbReference type="SUPFAM" id="SSF53098">
    <property type="entry name" value="Ribonuclease H-like"/>
    <property type="match status" value="1"/>
</dbReference>
<dbReference type="PANTHER" id="PTHR10948">
    <property type="entry name" value="TRANSPOSASE"/>
    <property type="match status" value="1"/>
</dbReference>
<dbReference type="Gene3D" id="3.30.420.10">
    <property type="entry name" value="Ribonuclease H-like superfamily/Ribonuclease H"/>
    <property type="match status" value="1"/>
</dbReference>
<dbReference type="GO" id="GO:0005829">
    <property type="term" value="C:cytosol"/>
    <property type="evidence" value="ECO:0007669"/>
    <property type="project" value="TreeGrafter"/>
</dbReference>
<dbReference type="InterPro" id="IPR001598">
    <property type="entry name" value="Transposase_IS30_CS"/>
</dbReference>
<dbReference type="InterPro" id="IPR036397">
    <property type="entry name" value="RNaseH_sf"/>
</dbReference>
<dbReference type="PANTHER" id="PTHR10948:SF23">
    <property type="entry name" value="TRANSPOSASE INSI FOR INSERTION SEQUENCE ELEMENT IS30A-RELATED"/>
    <property type="match status" value="1"/>
</dbReference>
<reference evidence="7 8" key="1">
    <citation type="journal article" date="2021" name="Int. J. Syst. Evol. Microbiol.">
        <title>Classification of three corynebacterial strains isolated from a small paddock in North Rhine-Westphalia: proposal of &lt;i&gt;Corynebacterium kalinowskii&lt;/i&gt; sp. nov., &lt;i&gt;Corynebacterium comes&lt;/i&gt; sp. nov. and &lt;i&gt;Corynebacterium occultum&lt;/i&gt; sp. nov.</title>
        <authorList>
            <person name="Schaffert L."/>
            <person name="Ruwe M."/>
            <person name="Milse J."/>
            <person name="Hanuschka K."/>
            <person name="Ortseifen V."/>
            <person name="Droste J."/>
            <person name="Brandt D."/>
            <person name="Schl L."/>
            <person name="Kutter Y."/>
            <person name="Vinke S."/>
            <person name="Vieh P."/>
            <person name="Jacob L."/>
            <person name="L N.C."/>
            <person name="Schulte-Berndt E."/>
            <person name="Hain C."/>
            <person name="Linder M."/>
            <person name="Schmidt P."/>
            <person name="Wollenschl L."/>
            <person name="Luttermann T."/>
            <person name="Thieme E."/>
            <person name="Hassa J."/>
            <person name="Haak M."/>
            <person name="Wittchen M."/>
            <person name="Mentz A."/>
            <person name="Persicke M."/>
            <person name="Busche T."/>
            <person name="R C."/>
        </authorList>
    </citation>
    <scope>NUCLEOTIDE SEQUENCE [LARGE SCALE GENOMIC DNA]</scope>
    <source>
        <strain evidence="7 8">2019</strain>
    </source>
</reference>
<dbReference type="InterPro" id="IPR053392">
    <property type="entry name" value="Transposase_IS30-like"/>
</dbReference>
<evidence type="ECO:0000256" key="2">
    <source>
        <dbReference type="ARBA" id="ARBA00006363"/>
    </source>
</evidence>
<evidence type="ECO:0000256" key="5">
    <source>
        <dbReference type="ARBA" id="ARBA00023172"/>
    </source>
</evidence>
<feature type="domain" description="Integrase catalytic" evidence="6">
    <location>
        <begin position="375"/>
        <end position="529"/>
    </location>
</feature>
<dbReference type="AlphaFoldDB" id="A0A6B8VV74"/>
<dbReference type="Pfam" id="PF00665">
    <property type="entry name" value="rve"/>
    <property type="match status" value="1"/>
</dbReference>
<evidence type="ECO:0000256" key="4">
    <source>
        <dbReference type="ARBA" id="ARBA00023125"/>
    </source>
</evidence>
<dbReference type="InterPro" id="IPR001584">
    <property type="entry name" value="Integrase_cat-core"/>
</dbReference>